<proteinExistence type="predicted"/>
<dbReference type="GeneID" id="68093231"/>
<feature type="transmembrane region" description="Helical" evidence="1">
    <location>
        <begin position="410"/>
        <end position="428"/>
    </location>
</feature>
<dbReference type="Proteomes" id="UP000816034">
    <property type="component" value="Unassembled WGS sequence"/>
</dbReference>
<feature type="transmembrane region" description="Helical" evidence="1">
    <location>
        <begin position="561"/>
        <end position="584"/>
    </location>
</feature>
<dbReference type="SUPFAM" id="SSF48097">
    <property type="entry name" value="Regulator of G-protein signaling, RGS"/>
    <property type="match status" value="1"/>
</dbReference>
<protein>
    <recommendedName>
        <fullName evidence="4">RGS domain-containing protein</fullName>
    </recommendedName>
</protein>
<keyword evidence="3" id="KW-1185">Reference proteome</keyword>
<accession>A0AA88KLI0</accession>
<reference evidence="2 3" key="1">
    <citation type="journal article" date="2018" name="BMC Genomics">
        <title>The genome of Naegleria lovaniensis, the basis for a comparative approach to unravel pathogenicity factors of the human pathogenic amoeba N. fowleri.</title>
        <authorList>
            <person name="Liechti N."/>
            <person name="Schurch N."/>
            <person name="Bruggmann R."/>
            <person name="Wittwer M."/>
        </authorList>
    </citation>
    <scope>NUCLEOTIDE SEQUENCE [LARGE SCALE GENOMIC DNA]</scope>
    <source>
        <strain evidence="2 3">ATCC 30569</strain>
    </source>
</reference>
<feature type="transmembrane region" description="Helical" evidence="1">
    <location>
        <begin position="440"/>
        <end position="465"/>
    </location>
</feature>
<gene>
    <name evidence="2" type="ORF">C9374_000775</name>
</gene>
<dbReference type="InterPro" id="IPR036305">
    <property type="entry name" value="RGS_sf"/>
</dbReference>
<dbReference type="AlphaFoldDB" id="A0AA88KLI0"/>
<keyword evidence="1" id="KW-1133">Transmembrane helix</keyword>
<keyword evidence="1" id="KW-0812">Transmembrane</keyword>
<dbReference type="RefSeq" id="XP_044551917.1">
    <property type="nucleotide sequence ID" value="XM_044697749.1"/>
</dbReference>
<feature type="transmembrane region" description="Helical" evidence="1">
    <location>
        <begin position="637"/>
        <end position="660"/>
    </location>
</feature>
<name>A0AA88KLI0_NAELO</name>
<evidence type="ECO:0000313" key="2">
    <source>
        <dbReference type="EMBL" id="KAG2387925.1"/>
    </source>
</evidence>
<evidence type="ECO:0000256" key="1">
    <source>
        <dbReference type="SAM" id="Phobius"/>
    </source>
</evidence>
<feature type="transmembrane region" description="Helical" evidence="1">
    <location>
        <begin position="523"/>
        <end position="549"/>
    </location>
</feature>
<keyword evidence="1" id="KW-0472">Membrane</keyword>
<sequence>MPASSYQQEPTSTSAESNHIQYSTLDVFMNRFSQASPQQFTILSSNSSLIAITLNYTRLFAQRDESRSRLKLFETSNLQDISSLNHSVIHIYVEDTNEKFIGADKDHMKSVISHAFNVLSIHPSRVIFARRWYFDCMAGNPFLDTPQQALVKYLITTDYELPKVIRRVRESYLLAHDRWLELSDFTMLPLFPYELQYQISNQGNDNVSSLHKEEETLGVLLNIQLTNCLQSMTWCAQFDGTNRTSSKCYRSHDYCWLRLMSQEPSQYGRSMFSLHPQFMKALNDHWVRLNFSSKTSSVLKFNDTIASSVFTQFEQLNQQAFRRLWISKFDQQDSSLNWYALNTSTELLHSSLTNIKTDIFLPSIIFECKSSVCLLEPPTADIFFLIPAAIFCVLHFVGLAFFFNRRSIKVRLLFPYWGPLACLTAFIGHTDFVVSACATLGHTILVVVAWSTIAVYCVTLLRYLFLRNIYSILSLTDQPAQAGKRNKEHENKGSFLCLNCVHGGFLQRLFTVERVKKLASKRVGIFTSLVLALLVALCMWALIPFFVTFYLTSSANLLRNILLACFVVMGICVALLYIGVDMYLNRDKIRKQGVLHFLLHDDPFYIHVDMILLFIMIVALIFVIVFDIIAISLIGKVLWMLLPFLAAGGMIMIFEIIVLVKSKFFKSVKQAQYESDLERMIYGDNNLFQHLKSYAEKELSLENILFLQKMMDLSALNRPIMKNSHLASSGSSLGVSRESLSSNTTSNSGQSPLVIERGSDVSNSAALMVTLMPWEEVTTIEEEFLRPYSKYELNIPSSTRKGFYEWFNNEKKKFLEDSSHHRVSLDEVKELLMQDVMMNVKDTFLRFQNTPEYAKWESLMELQKSNAVI</sequence>
<dbReference type="EMBL" id="PYSW02000011">
    <property type="protein sequence ID" value="KAG2387925.1"/>
    <property type="molecule type" value="Genomic_DNA"/>
</dbReference>
<feature type="transmembrane region" description="Helical" evidence="1">
    <location>
        <begin position="382"/>
        <end position="403"/>
    </location>
</feature>
<dbReference type="Gene3D" id="1.10.167.10">
    <property type="entry name" value="Regulator of G-protein Signalling 4, domain 2"/>
    <property type="match status" value="1"/>
</dbReference>
<comment type="caution">
    <text evidence="2">The sequence shown here is derived from an EMBL/GenBank/DDBJ whole genome shotgun (WGS) entry which is preliminary data.</text>
</comment>
<dbReference type="InterPro" id="IPR044926">
    <property type="entry name" value="RGS_subdomain_2"/>
</dbReference>
<evidence type="ECO:0008006" key="4">
    <source>
        <dbReference type="Google" id="ProtNLM"/>
    </source>
</evidence>
<evidence type="ECO:0000313" key="3">
    <source>
        <dbReference type="Proteomes" id="UP000816034"/>
    </source>
</evidence>
<organism evidence="2 3">
    <name type="scientific">Naegleria lovaniensis</name>
    <name type="common">Amoeba</name>
    <dbReference type="NCBI Taxonomy" id="51637"/>
    <lineage>
        <taxon>Eukaryota</taxon>
        <taxon>Discoba</taxon>
        <taxon>Heterolobosea</taxon>
        <taxon>Tetramitia</taxon>
        <taxon>Eutetramitia</taxon>
        <taxon>Vahlkampfiidae</taxon>
        <taxon>Naegleria</taxon>
    </lineage>
</organism>
<feature type="transmembrane region" description="Helical" evidence="1">
    <location>
        <begin position="604"/>
        <end position="631"/>
    </location>
</feature>